<dbReference type="Pfam" id="PF13452">
    <property type="entry name" value="FAS1_DH_region"/>
    <property type="match status" value="1"/>
</dbReference>
<keyword evidence="3" id="KW-1185">Reference proteome</keyword>
<comment type="caution">
    <text evidence="2">The sequence shown here is derived from an EMBL/GenBank/DDBJ whole genome shotgun (WGS) entry which is preliminary data.</text>
</comment>
<organism evidence="2 3">
    <name type="scientific">Actinophytocola oryzae</name>
    <dbReference type="NCBI Taxonomy" id="502181"/>
    <lineage>
        <taxon>Bacteria</taxon>
        <taxon>Bacillati</taxon>
        <taxon>Actinomycetota</taxon>
        <taxon>Actinomycetes</taxon>
        <taxon>Pseudonocardiales</taxon>
        <taxon>Pseudonocardiaceae</taxon>
    </lineage>
</organism>
<protein>
    <submittedName>
        <fullName evidence="2">MaoC dehydratase-like protein</fullName>
    </submittedName>
</protein>
<proteinExistence type="predicted"/>
<dbReference type="InterPro" id="IPR029069">
    <property type="entry name" value="HotDog_dom_sf"/>
</dbReference>
<dbReference type="AlphaFoldDB" id="A0A4R7W1M3"/>
<dbReference type="EMBL" id="SOCP01000002">
    <property type="protein sequence ID" value="TDV56374.1"/>
    <property type="molecule type" value="Genomic_DNA"/>
</dbReference>
<dbReference type="Gene3D" id="3.10.129.10">
    <property type="entry name" value="Hotdog Thioesterase"/>
    <property type="match status" value="1"/>
</dbReference>
<accession>A0A4R7W1M3</accession>
<evidence type="ECO:0000313" key="2">
    <source>
        <dbReference type="EMBL" id="TDV56374.1"/>
    </source>
</evidence>
<name>A0A4R7W1M3_9PSEU</name>
<evidence type="ECO:0000313" key="3">
    <source>
        <dbReference type="Proteomes" id="UP000294927"/>
    </source>
</evidence>
<reference evidence="2 3" key="1">
    <citation type="submission" date="2019-03" db="EMBL/GenBank/DDBJ databases">
        <title>Genomic Encyclopedia of Archaeal and Bacterial Type Strains, Phase II (KMG-II): from individual species to whole genera.</title>
        <authorList>
            <person name="Goeker M."/>
        </authorList>
    </citation>
    <scope>NUCLEOTIDE SEQUENCE [LARGE SCALE GENOMIC DNA]</scope>
    <source>
        <strain evidence="2 3">DSM 45499</strain>
    </source>
</reference>
<sequence>MSGWEDARRTVEALIGRQAWAPVVVEVHEADILRYCEAVGLPRPADPTVAPPLFLPPFAVGGEVGADGRRRRPDEVVIDHPALRRRLMGGCSVDFHAPIRAGDTIEAVATFESVVEKQGRDGPMLLVTTATEYRATDGPRRTERWTIVHR</sequence>
<evidence type="ECO:0000259" key="1">
    <source>
        <dbReference type="Pfam" id="PF13452"/>
    </source>
</evidence>
<dbReference type="InterPro" id="IPR039569">
    <property type="entry name" value="FAS1-like_DH_region"/>
</dbReference>
<dbReference type="SUPFAM" id="SSF54637">
    <property type="entry name" value="Thioesterase/thiol ester dehydrase-isomerase"/>
    <property type="match status" value="1"/>
</dbReference>
<gene>
    <name evidence="2" type="ORF">CLV71_102441</name>
</gene>
<dbReference type="OrthoDB" id="3688340at2"/>
<dbReference type="RefSeq" id="WP_133901623.1">
    <property type="nucleotide sequence ID" value="NZ_SOCP01000002.1"/>
</dbReference>
<feature type="domain" description="FAS1-like dehydratase" evidence="1">
    <location>
        <begin position="13"/>
        <end position="138"/>
    </location>
</feature>
<dbReference type="Proteomes" id="UP000294927">
    <property type="component" value="Unassembled WGS sequence"/>
</dbReference>